<dbReference type="GO" id="GO:0004622">
    <property type="term" value="F:phosphatidylcholine lysophospholipase activity"/>
    <property type="evidence" value="ECO:0007669"/>
    <property type="project" value="TreeGrafter"/>
</dbReference>
<comment type="caution">
    <text evidence="2">The sequence shown here is derived from an EMBL/GenBank/DDBJ whole genome shotgun (WGS) entry which is preliminary data.</text>
</comment>
<gene>
    <name evidence="2" type="ORF">ASZ90_012655</name>
</gene>
<dbReference type="PANTHER" id="PTHR30383">
    <property type="entry name" value="THIOESTERASE 1/PROTEASE 1/LYSOPHOSPHOLIPASE L1"/>
    <property type="match status" value="1"/>
</dbReference>
<reference evidence="2" key="1">
    <citation type="journal article" date="2015" name="Proc. Natl. Acad. Sci. U.S.A.">
        <title>Networks of energetic and metabolic interactions define dynamics in microbial communities.</title>
        <authorList>
            <person name="Embree M."/>
            <person name="Liu J.K."/>
            <person name="Al-Bassam M.M."/>
            <person name="Zengler K."/>
        </authorList>
    </citation>
    <scope>NUCLEOTIDE SEQUENCE</scope>
</reference>
<name>A0A0W8F9V7_9ZZZZ</name>
<dbReference type="Gene3D" id="3.40.50.1110">
    <property type="entry name" value="SGNH hydrolase"/>
    <property type="match status" value="1"/>
</dbReference>
<accession>A0A0W8F9V7</accession>
<proteinExistence type="predicted"/>
<sequence>MNEELRKYVERTRQELESGADATIVCFGDSITAGYAVRRGFPSFWLESLRQRFPDSKIEMINSGISGDTSQDGLGRLDWAVLSYEPDLVTINFGINDCVLGLSREEFEMNLVEMVRRIRAGPDSEILLLSSQPLESPPYDQRVLDYYQTVETVAKEMNVGFVDVYGAWMKRVRAGMPLDSLILPGLDHPNEAGYRIIAEELMSLF</sequence>
<keyword evidence="2" id="KW-0378">Hydrolase</keyword>
<dbReference type="AlphaFoldDB" id="A0A0W8F9V7"/>
<protein>
    <submittedName>
        <fullName evidence="2">Arylesterase</fullName>
        <ecNumber evidence="2">3.1.1.2</ecNumber>
    </submittedName>
</protein>
<dbReference type="CDD" id="cd00229">
    <property type="entry name" value="SGNH_hydrolase"/>
    <property type="match status" value="1"/>
</dbReference>
<dbReference type="Pfam" id="PF13472">
    <property type="entry name" value="Lipase_GDSL_2"/>
    <property type="match status" value="1"/>
</dbReference>
<evidence type="ECO:0000259" key="1">
    <source>
        <dbReference type="Pfam" id="PF13472"/>
    </source>
</evidence>
<dbReference type="InterPro" id="IPR051532">
    <property type="entry name" value="Ester_Hydrolysis_Enzymes"/>
</dbReference>
<dbReference type="EC" id="3.1.1.2" evidence="2"/>
<evidence type="ECO:0000313" key="2">
    <source>
        <dbReference type="EMBL" id="KUG17656.1"/>
    </source>
</evidence>
<organism evidence="2">
    <name type="scientific">hydrocarbon metagenome</name>
    <dbReference type="NCBI Taxonomy" id="938273"/>
    <lineage>
        <taxon>unclassified sequences</taxon>
        <taxon>metagenomes</taxon>
        <taxon>ecological metagenomes</taxon>
    </lineage>
</organism>
<dbReference type="EMBL" id="LNQE01001426">
    <property type="protein sequence ID" value="KUG17656.1"/>
    <property type="molecule type" value="Genomic_DNA"/>
</dbReference>
<dbReference type="PANTHER" id="PTHR30383:SF5">
    <property type="entry name" value="SGNH HYDROLASE-TYPE ESTERASE DOMAIN-CONTAINING PROTEIN"/>
    <property type="match status" value="1"/>
</dbReference>
<dbReference type="GO" id="GO:0004064">
    <property type="term" value="F:arylesterase activity"/>
    <property type="evidence" value="ECO:0007669"/>
    <property type="project" value="UniProtKB-EC"/>
</dbReference>
<feature type="domain" description="SGNH hydrolase-type esterase" evidence="1">
    <location>
        <begin position="26"/>
        <end position="196"/>
    </location>
</feature>
<dbReference type="SUPFAM" id="SSF52266">
    <property type="entry name" value="SGNH hydrolase"/>
    <property type="match status" value="1"/>
</dbReference>
<dbReference type="InterPro" id="IPR036514">
    <property type="entry name" value="SGNH_hydro_sf"/>
</dbReference>
<dbReference type="InterPro" id="IPR013830">
    <property type="entry name" value="SGNH_hydro"/>
</dbReference>